<evidence type="ECO:0000313" key="3">
    <source>
        <dbReference type="Proteomes" id="UP000237230"/>
    </source>
</evidence>
<gene>
    <name evidence="2" type="ORF">BGP84_12890</name>
</gene>
<proteinExistence type="predicted"/>
<protein>
    <submittedName>
        <fullName evidence="2">Uncharacterized protein</fullName>
    </submittedName>
</protein>
<organism evidence="2 3">
    <name type="scientific">Pseudomonas putida</name>
    <name type="common">Arthrobacter siderocapsulatus</name>
    <dbReference type="NCBI Taxonomy" id="303"/>
    <lineage>
        <taxon>Bacteria</taxon>
        <taxon>Pseudomonadati</taxon>
        <taxon>Pseudomonadota</taxon>
        <taxon>Gammaproteobacteria</taxon>
        <taxon>Pseudomonadales</taxon>
        <taxon>Pseudomonadaceae</taxon>
        <taxon>Pseudomonas</taxon>
    </lineage>
</organism>
<dbReference type="Proteomes" id="UP000237230">
    <property type="component" value="Unassembled WGS sequence"/>
</dbReference>
<comment type="caution">
    <text evidence="2">The sequence shown here is derived from an EMBL/GenBank/DDBJ whole genome shotgun (WGS) entry which is preliminary data.</text>
</comment>
<sequence length="156" mass="16857">MENNQVDESGSSIPQVGVADTGERHSSHAPQDGATHELPLCPNRLIIAVEAVRGTGFALELLREQLRLRTSAKLVFSSYSGCYFLQVDDFDRYQNRCVGMLEAVSTLPFRSAEIFKNEIAGWKTSDITQVVDANGLKALAELGLVPPSAGKPALPA</sequence>
<dbReference type="OrthoDB" id="7021250at2"/>
<evidence type="ECO:0000256" key="1">
    <source>
        <dbReference type="SAM" id="MobiDB-lite"/>
    </source>
</evidence>
<dbReference type="EMBL" id="MINH01000019">
    <property type="protein sequence ID" value="POG10574.1"/>
    <property type="molecule type" value="Genomic_DNA"/>
</dbReference>
<evidence type="ECO:0000313" key="2">
    <source>
        <dbReference type="EMBL" id="POG10574.1"/>
    </source>
</evidence>
<reference evidence="2 3" key="2">
    <citation type="submission" date="2018-03" db="EMBL/GenBank/DDBJ databases">
        <title>Draft genome of Pseudomonas putida strain KH-21-114.</title>
        <authorList>
            <person name="Yoshizawa S."/>
            <person name="Khan N.H."/>
            <person name="Nishimura M."/>
            <person name="Chiura H.X."/>
            <person name="Ogura Y."/>
            <person name="Hayashi T."/>
            <person name="Kogure K."/>
        </authorList>
    </citation>
    <scope>NUCLEOTIDE SEQUENCE [LARGE SCALE GENOMIC DNA]</scope>
    <source>
        <strain evidence="2 3">KH-21-114</strain>
    </source>
</reference>
<dbReference type="RefSeq" id="WP_103447345.1">
    <property type="nucleotide sequence ID" value="NZ_JABFDQ010000003.1"/>
</dbReference>
<name>A0A2S3X4S2_PSEPU</name>
<feature type="region of interest" description="Disordered" evidence="1">
    <location>
        <begin position="1"/>
        <end position="36"/>
    </location>
</feature>
<feature type="compositionally biased region" description="Polar residues" evidence="1">
    <location>
        <begin position="1"/>
        <end position="14"/>
    </location>
</feature>
<reference evidence="2 3" key="1">
    <citation type="submission" date="2016-08" db="EMBL/GenBank/DDBJ databases">
        <authorList>
            <person name="Seilhamer J.J."/>
        </authorList>
    </citation>
    <scope>NUCLEOTIDE SEQUENCE [LARGE SCALE GENOMIC DNA]</scope>
    <source>
        <strain evidence="2 3">KH-21-114</strain>
    </source>
</reference>
<accession>A0A2S3X4S2</accession>
<dbReference type="AlphaFoldDB" id="A0A2S3X4S2"/>